<dbReference type="InterPro" id="IPR008427">
    <property type="entry name" value="Extracellular_membr_CFEM_dom"/>
</dbReference>
<evidence type="ECO:0000256" key="8">
    <source>
        <dbReference type="ARBA" id="ARBA00022729"/>
    </source>
</evidence>
<dbReference type="PANTHER" id="PTHR37928">
    <property type="entry name" value="CFEM DOMAIN PROTEIN (AFU_ORTHOLOGUE AFUA_6G14090)"/>
    <property type="match status" value="1"/>
</dbReference>
<dbReference type="GO" id="GO:0046872">
    <property type="term" value="F:metal ion binding"/>
    <property type="evidence" value="ECO:0007669"/>
    <property type="project" value="UniProtKB-KW"/>
</dbReference>
<dbReference type="PROSITE" id="PS52012">
    <property type="entry name" value="CFEM"/>
    <property type="match status" value="1"/>
</dbReference>
<comment type="similarity">
    <text evidence="3">Belongs to the RBT5 family.</text>
</comment>
<keyword evidence="9" id="KW-0408">Iron</keyword>
<keyword evidence="11" id="KW-1015">Disulfide bond</keyword>
<comment type="caution">
    <text evidence="16">The sequence shown here is derived from an EMBL/GenBank/DDBJ whole genome shotgun (WGS) entry which is preliminary data.</text>
</comment>
<dbReference type="PANTHER" id="PTHR37928:SF2">
    <property type="entry name" value="GPI ANCHORED CFEM DOMAIN PROTEIN (AFU_ORTHOLOGUE AFUA_6G10580)"/>
    <property type="match status" value="1"/>
</dbReference>
<evidence type="ECO:0000256" key="7">
    <source>
        <dbReference type="ARBA" id="ARBA00022723"/>
    </source>
</evidence>
<keyword evidence="8 14" id="KW-0732">Signal</keyword>
<reference evidence="16 17" key="1">
    <citation type="journal article" date="2015" name="Sci. Rep.">
        <title>Chromosome-level genome map provides insights into diverse defense mechanisms in the medicinal fungus Ganoderma sinense.</title>
        <authorList>
            <person name="Zhu Y."/>
            <person name="Xu J."/>
            <person name="Sun C."/>
            <person name="Zhou S."/>
            <person name="Xu H."/>
            <person name="Nelson D.R."/>
            <person name="Qian J."/>
            <person name="Song J."/>
            <person name="Luo H."/>
            <person name="Xiang L."/>
            <person name="Li Y."/>
            <person name="Xu Z."/>
            <person name="Ji A."/>
            <person name="Wang L."/>
            <person name="Lu S."/>
            <person name="Hayward A."/>
            <person name="Sun W."/>
            <person name="Li X."/>
            <person name="Schwartz D.C."/>
            <person name="Wang Y."/>
            <person name="Chen S."/>
        </authorList>
    </citation>
    <scope>NUCLEOTIDE SEQUENCE [LARGE SCALE GENOMIC DNA]</scope>
    <source>
        <strain evidence="16 17">ZZ0214-1</strain>
    </source>
</reference>
<dbReference type="SMART" id="SM00747">
    <property type="entry name" value="CFEM"/>
    <property type="match status" value="1"/>
</dbReference>
<feature type="domain" description="CFEM" evidence="15">
    <location>
        <begin position="1"/>
        <end position="93"/>
    </location>
</feature>
<dbReference type="AlphaFoldDB" id="A0A2G8RZ42"/>
<keyword evidence="6" id="KW-0349">Heme</keyword>
<dbReference type="InterPro" id="IPR051735">
    <property type="entry name" value="CFEM_domain"/>
</dbReference>
<evidence type="ECO:0000256" key="3">
    <source>
        <dbReference type="ARBA" id="ARBA00010031"/>
    </source>
</evidence>
<evidence type="ECO:0000259" key="15">
    <source>
        <dbReference type="PROSITE" id="PS52012"/>
    </source>
</evidence>
<dbReference type="STRING" id="1077348.A0A2G8RZ42"/>
<organism evidence="16 17">
    <name type="scientific">Ganoderma sinense ZZ0214-1</name>
    <dbReference type="NCBI Taxonomy" id="1077348"/>
    <lineage>
        <taxon>Eukaryota</taxon>
        <taxon>Fungi</taxon>
        <taxon>Dikarya</taxon>
        <taxon>Basidiomycota</taxon>
        <taxon>Agaricomycotina</taxon>
        <taxon>Agaricomycetes</taxon>
        <taxon>Polyporales</taxon>
        <taxon>Polyporaceae</taxon>
        <taxon>Ganoderma</taxon>
    </lineage>
</organism>
<keyword evidence="17" id="KW-1185">Reference proteome</keyword>
<evidence type="ECO:0000313" key="16">
    <source>
        <dbReference type="EMBL" id="PIL26757.1"/>
    </source>
</evidence>
<sequence length="93" mass="9406">MQFTSLQPLALAFALAALSSGAWAQTLPPCAETCAVNAIGASGCASTDAHCLCTNNAFIAAVEACIQTSCSAADQAEAMKYAQKFCGAGTQRP</sequence>
<proteinExistence type="inferred from homology"/>
<dbReference type="Proteomes" id="UP000230002">
    <property type="component" value="Unassembled WGS sequence"/>
</dbReference>
<dbReference type="EMBL" id="AYKW01000038">
    <property type="protein sequence ID" value="PIL26757.1"/>
    <property type="molecule type" value="Genomic_DNA"/>
</dbReference>
<keyword evidence="12" id="KW-0325">Glycoprotein</keyword>
<evidence type="ECO:0000256" key="13">
    <source>
        <dbReference type="ARBA" id="ARBA00023288"/>
    </source>
</evidence>
<comment type="subcellular location">
    <subcellularLocation>
        <location evidence="1">Cell membrane</location>
        <topology evidence="1">Lipid-anchor</topology>
        <topology evidence="1">GPI-anchor</topology>
    </subcellularLocation>
    <subcellularLocation>
        <location evidence="2">Secreted</location>
    </subcellularLocation>
</comment>
<evidence type="ECO:0000256" key="9">
    <source>
        <dbReference type="ARBA" id="ARBA00023004"/>
    </source>
</evidence>
<keyword evidence="10" id="KW-0472">Membrane</keyword>
<evidence type="ECO:0000256" key="11">
    <source>
        <dbReference type="ARBA" id="ARBA00023157"/>
    </source>
</evidence>
<gene>
    <name evidence="16" type="ORF">GSI_11172</name>
</gene>
<keyword evidence="4" id="KW-1003">Cell membrane</keyword>
<name>A0A2G8RZ42_9APHY</name>
<dbReference type="GO" id="GO:0005886">
    <property type="term" value="C:plasma membrane"/>
    <property type="evidence" value="ECO:0007669"/>
    <property type="project" value="UniProtKB-SubCell"/>
</dbReference>
<evidence type="ECO:0000256" key="4">
    <source>
        <dbReference type="ARBA" id="ARBA00022475"/>
    </source>
</evidence>
<evidence type="ECO:0000256" key="12">
    <source>
        <dbReference type="ARBA" id="ARBA00023180"/>
    </source>
</evidence>
<evidence type="ECO:0000256" key="5">
    <source>
        <dbReference type="ARBA" id="ARBA00022525"/>
    </source>
</evidence>
<keyword evidence="5" id="KW-0964">Secreted</keyword>
<dbReference type="Pfam" id="PF05730">
    <property type="entry name" value="CFEM"/>
    <property type="match status" value="1"/>
</dbReference>
<evidence type="ECO:0000256" key="1">
    <source>
        <dbReference type="ARBA" id="ARBA00004609"/>
    </source>
</evidence>
<evidence type="ECO:0000313" key="17">
    <source>
        <dbReference type="Proteomes" id="UP000230002"/>
    </source>
</evidence>
<evidence type="ECO:0000256" key="10">
    <source>
        <dbReference type="ARBA" id="ARBA00023136"/>
    </source>
</evidence>
<dbReference type="OrthoDB" id="3065412at2759"/>
<feature type="signal peptide" evidence="14">
    <location>
        <begin position="1"/>
        <end position="24"/>
    </location>
</feature>
<feature type="chain" id="PRO_5013661390" description="CFEM domain-containing protein" evidence="14">
    <location>
        <begin position="25"/>
        <end position="93"/>
    </location>
</feature>
<protein>
    <recommendedName>
        <fullName evidence="15">CFEM domain-containing protein</fullName>
    </recommendedName>
</protein>
<accession>A0A2G8RZ42</accession>
<evidence type="ECO:0000256" key="6">
    <source>
        <dbReference type="ARBA" id="ARBA00022617"/>
    </source>
</evidence>
<keyword evidence="13" id="KW-0449">Lipoprotein</keyword>
<dbReference type="GO" id="GO:0005576">
    <property type="term" value="C:extracellular region"/>
    <property type="evidence" value="ECO:0007669"/>
    <property type="project" value="UniProtKB-SubCell"/>
</dbReference>
<keyword evidence="7" id="KW-0479">Metal-binding</keyword>
<evidence type="ECO:0000256" key="2">
    <source>
        <dbReference type="ARBA" id="ARBA00004613"/>
    </source>
</evidence>
<evidence type="ECO:0000256" key="14">
    <source>
        <dbReference type="SAM" id="SignalP"/>
    </source>
</evidence>